<dbReference type="EMBL" id="VUMH01000022">
    <property type="protein sequence ID" value="MSS29105.1"/>
    <property type="molecule type" value="Genomic_DNA"/>
</dbReference>
<organism evidence="1 2">
    <name type="scientific">Desulfovibrio porci</name>
    <dbReference type="NCBI Taxonomy" id="2605782"/>
    <lineage>
        <taxon>Bacteria</taxon>
        <taxon>Pseudomonadati</taxon>
        <taxon>Thermodesulfobacteriota</taxon>
        <taxon>Desulfovibrionia</taxon>
        <taxon>Desulfovibrionales</taxon>
        <taxon>Desulfovibrionaceae</taxon>
        <taxon>Desulfovibrio</taxon>
    </lineage>
</organism>
<keyword evidence="2" id="KW-1185">Reference proteome</keyword>
<proteinExistence type="predicted"/>
<dbReference type="SUPFAM" id="SSF54523">
    <property type="entry name" value="Pili subunits"/>
    <property type="match status" value="1"/>
</dbReference>
<dbReference type="AlphaFoldDB" id="A0A6L5XPW7"/>
<reference evidence="1 2" key="1">
    <citation type="submission" date="2019-09" db="EMBL/GenBank/DDBJ databases">
        <title>In-depth cultivation of the pig gut microbiome towards novel bacterial diversity and tailored functional studies.</title>
        <authorList>
            <person name="Wylensek D."/>
            <person name="Hitch T.C.A."/>
            <person name="Clavel T."/>
        </authorList>
    </citation>
    <scope>NUCLEOTIDE SEQUENCE [LARGE SCALE GENOMIC DNA]</scope>
    <source>
        <strain evidence="1 2">PG-178-WT-4</strain>
    </source>
</reference>
<name>A0A6L5XPW7_9BACT</name>
<evidence type="ECO:0000313" key="1">
    <source>
        <dbReference type="EMBL" id="MSS29105.1"/>
    </source>
</evidence>
<evidence type="ECO:0000313" key="2">
    <source>
        <dbReference type="Proteomes" id="UP000477488"/>
    </source>
</evidence>
<sequence>MALTAVIGMVLFSTYSMVMNNGQSVRALVLEREGERIYRGVLDNDMAGLCRGEEGENGLPGLSRRPIVPSAEFYRQTGIEPPEPTNDEVVLSFAGGVRLARESITGPDGLDGPVCVEYVLRAGGRGKALIRRERGYCGVEGDFPWAEFVLLRGLQSVDTALYISGKGWLPGWEARTEAGDFPRAVRFTLLREGETEPEVFLAPVFAWRSDEEEK</sequence>
<accession>A0A6L5XPW7</accession>
<comment type="caution">
    <text evidence="1">The sequence shown here is derived from an EMBL/GenBank/DDBJ whole genome shotgun (WGS) entry which is preliminary data.</text>
</comment>
<gene>
    <name evidence="1" type="ORF">FYJ44_13975</name>
</gene>
<dbReference type="InterPro" id="IPR045584">
    <property type="entry name" value="Pilin-like"/>
</dbReference>
<protein>
    <submittedName>
        <fullName evidence="1">Prepilin-type cleavage/methylation domain-containing protein</fullName>
    </submittedName>
</protein>
<dbReference type="Proteomes" id="UP000477488">
    <property type="component" value="Unassembled WGS sequence"/>
</dbReference>